<dbReference type="PANTHER" id="PTHR45527">
    <property type="entry name" value="NONRIBOSOMAL PEPTIDE SYNTHETASE"/>
    <property type="match status" value="1"/>
</dbReference>
<dbReference type="FunFam" id="3.40.50.980:FF:000001">
    <property type="entry name" value="Non-ribosomal peptide synthetase"/>
    <property type="match status" value="1"/>
</dbReference>
<dbReference type="InterPro" id="IPR036736">
    <property type="entry name" value="ACP-like_sf"/>
</dbReference>
<proteinExistence type="inferred from homology"/>
<dbReference type="InterPro" id="IPR020845">
    <property type="entry name" value="AMP-binding_CS"/>
</dbReference>
<dbReference type="CDD" id="cd12114">
    <property type="entry name" value="A_NRPS_TlmIV_like"/>
    <property type="match status" value="2"/>
</dbReference>
<dbReference type="PROSITE" id="PS50075">
    <property type="entry name" value="CARRIER"/>
    <property type="match status" value="3"/>
</dbReference>
<dbReference type="Gene3D" id="3.30.300.30">
    <property type="match status" value="3"/>
</dbReference>
<dbReference type="InterPro" id="IPR001242">
    <property type="entry name" value="Condensation_dom"/>
</dbReference>
<dbReference type="Pfam" id="PF00501">
    <property type="entry name" value="AMP-binding"/>
    <property type="match status" value="2"/>
</dbReference>
<evidence type="ECO:0000256" key="1">
    <source>
        <dbReference type="ARBA" id="ARBA00001957"/>
    </source>
</evidence>
<dbReference type="GO" id="GO:0017000">
    <property type="term" value="P:antibiotic biosynthetic process"/>
    <property type="evidence" value="ECO:0007669"/>
    <property type="project" value="UniProtKB-KW"/>
</dbReference>
<evidence type="ECO:0000256" key="3">
    <source>
        <dbReference type="ARBA" id="ARBA00006432"/>
    </source>
</evidence>
<feature type="domain" description="Carrier" evidence="8">
    <location>
        <begin position="3"/>
        <end position="78"/>
    </location>
</feature>
<dbReference type="Gene3D" id="3.40.50.12780">
    <property type="entry name" value="N-terminal domain of ligase-like"/>
    <property type="match status" value="1"/>
</dbReference>
<evidence type="ECO:0000256" key="5">
    <source>
        <dbReference type="ARBA" id="ARBA00022553"/>
    </source>
</evidence>
<dbReference type="Gene3D" id="3.30.559.30">
    <property type="entry name" value="Nonribosomal peptide synthetase, condensation domain"/>
    <property type="match status" value="2"/>
</dbReference>
<dbReference type="FunFam" id="3.30.559.10:FF:000023">
    <property type="entry name" value="Non-ribosomal peptide synthetase"/>
    <property type="match status" value="2"/>
</dbReference>
<keyword evidence="4" id="KW-0596">Phosphopantetheine</keyword>
<dbReference type="InterPro" id="IPR029063">
    <property type="entry name" value="SAM-dependent_MTases_sf"/>
</dbReference>
<feature type="domain" description="Carrier" evidence="8">
    <location>
        <begin position="2526"/>
        <end position="2603"/>
    </location>
</feature>
<dbReference type="SUPFAM" id="SSF47336">
    <property type="entry name" value="ACP-like"/>
    <property type="match status" value="3"/>
</dbReference>
<dbReference type="Gene3D" id="3.40.50.150">
    <property type="entry name" value="Vaccinia Virus protein VP39"/>
    <property type="match status" value="1"/>
</dbReference>
<dbReference type="GO" id="GO:0009403">
    <property type="term" value="P:toxin biosynthetic process"/>
    <property type="evidence" value="ECO:0007669"/>
    <property type="project" value="UniProtKB-ARBA"/>
</dbReference>
<evidence type="ECO:0000256" key="7">
    <source>
        <dbReference type="ARBA" id="ARBA00023194"/>
    </source>
</evidence>
<accession>A0AAE5LNB2</accession>
<dbReference type="Gene3D" id="3.30.559.10">
    <property type="entry name" value="Chloramphenicol acetyltransferase-like domain"/>
    <property type="match status" value="2"/>
</dbReference>
<dbReference type="FunFam" id="1.10.1200.10:FF:000005">
    <property type="entry name" value="Nonribosomal peptide synthetase 1"/>
    <property type="match status" value="1"/>
</dbReference>
<dbReference type="GO" id="GO:0008610">
    <property type="term" value="P:lipid biosynthetic process"/>
    <property type="evidence" value="ECO:0007669"/>
    <property type="project" value="UniProtKB-ARBA"/>
</dbReference>
<dbReference type="PROSITE" id="PS00012">
    <property type="entry name" value="PHOSPHOPANTETHEINE"/>
    <property type="match status" value="1"/>
</dbReference>
<dbReference type="PANTHER" id="PTHR45527:SF10">
    <property type="entry name" value="PYOCHELIN SYNTHASE PCHF"/>
    <property type="match status" value="1"/>
</dbReference>
<dbReference type="NCBIfam" id="NF003417">
    <property type="entry name" value="PRK04813.1"/>
    <property type="match status" value="3"/>
</dbReference>
<dbReference type="InterPro" id="IPR042099">
    <property type="entry name" value="ANL_N_sf"/>
</dbReference>
<dbReference type="InterPro" id="IPR045851">
    <property type="entry name" value="AMP-bd_C_sf"/>
</dbReference>
<reference evidence="9" key="1">
    <citation type="submission" date="2020-06" db="EMBL/GenBank/DDBJ databases">
        <title>Genomic insights into acetone-butanol-ethanol (ABE) fermentation by sequencing solventogenic clostridia strains.</title>
        <authorList>
            <person name="Brown S."/>
        </authorList>
    </citation>
    <scope>NUCLEOTIDE SEQUENCE</scope>
    <source>
        <strain evidence="9">DJ123</strain>
    </source>
</reference>
<dbReference type="SUPFAM" id="SSF52777">
    <property type="entry name" value="CoA-dependent acyltransferases"/>
    <property type="match status" value="4"/>
</dbReference>
<keyword evidence="6" id="KW-0436">Ligase</keyword>
<evidence type="ECO:0000313" key="9">
    <source>
        <dbReference type="EMBL" id="NSB12322.1"/>
    </source>
</evidence>
<comment type="similarity">
    <text evidence="3">Belongs to the ATP-dependent AMP-binding enzyme family.</text>
</comment>
<feature type="domain" description="Carrier" evidence="8">
    <location>
        <begin position="1462"/>
        <end position="1537"/>
    </location>
</feature>
<dbReference type="PROSITE" id="PS00455">
    <property type="entry name" value="AMP_BINDING"/>
    <property type="match status" value="2"/>
</dbReference>
<dbReference type="InterPro" id="IPR006162">
    <property type="entry name" value="Ppantetheine_attach_site"/>
</dbReference>
<dbReference type="GO" id="GO:0043041">
    <property type="term" value="P:amino acid activation for nonribosomal peptide biosynthetic process"/>
    <property type="evidence" value="ECO:0007669"/>
    <property type="project" value="TreeGrafter"/>
</dbReference>
<dbReference type="FunFam" id="3.40.50.12780:FF:000012">
    <property type="entry name" value="Non-ribosomal peptide synthetase"/>
    <property type="match status" value="1"/>
</dbReference>
<evidence type="ECO:0000256" key="6">
    <source>
        <dbReference type="ARBA" id="ARBA00022598"/>
    </source>
</evidence>
<dbReference type="Pfam" id="PF08242">
    <property type="entry name" value="Methyltransf_12"/>
    <property type="match status" value="1"/>
</dbReference>
<gene>
    <name evidence="9" type="ORF">BCD95_000581</name>
</gene>
<comment type="cofactor">
    <cofactor evidence="1">
        <name>pantetheine 4'-phosphate</name>
        <dbReference type="ChEBI" id="CHEBI:47942"/>
    </cofactor>
</comment>
<dbReference type="InterPro" id="IPR009081">
    <property type="entry name" value="PP-bd_ACP"/>
</dbReference>
<keyword evidence="5" id="KW-0597">Phosphoprotein</keyword>
<name>A0AAE5LNB2_CLOBE</name>
<evidence type="ECO:0000313" key="10">
    <source>
        <dbReference type="Proteomes" id="UP000822184"/>
    </source>
</evidence>
<dbReference type="Gene3D" id="2.30.38.10">
    <property type="entry name" value="Luciferase, Domain 3"/>
    <property type="match status" value="1"/>
</dbReference>
<dbReference type="InterPro" id="IPR023213">
    <property type="entry name" value="CAT-like_dom_sf"/>
</dbReference>
<keyword evidence="7" id="KW-0045">Antibiotic biosynthesis</keyword>
<dbReference type="Gene3D" id="1.10.1200.10">
    <property type="entry name" value="ACP-like"/>
    <property type="match status" value="3"/>
</dbReference>
<dbReference type="SUPFAM" id="SSF53335">
    <property type="entry name" value="S-adenosyl-L-methionine-dependent methyltransferases"/>
    <property type="match status" value="1"/>
</dbReference>
<dbReference type="Gene3D" id="3.40.50.980">
    <property type="match status" value="2"/>
</dbReference>
<dbReference type="GO" id="GO:0031177">
    <property type="term" value="F:phosphopantetheine binding"/>
    <property type="evidence" value="ECO:0007669"/>
    <property type="project" value="TreeGrafter"/>
</dbReference>
<dbReference type="FunFam" id="3.30.559.30:FF:000006">
    <property type="entry name" value="Yersiniabactin polyketide/non-ribosomal peptide synthetase"/>
    <property type="match status" value="2"/>
</dbReference>
<dbReference type="EMBL" id="JABTDW010000001">
    <property type="protein sequence ID" value="NSB12322.1"/>
    <property type="molecule type" value="Genomic_DNA"/>
</dbReference>
<evidence type="ECO:0000256" key="4">
    <source>
        <dbReference type="ARBA" id="ARBA00022450"/>
    </source>
</evidence>
<evidence type="ECO:0000256" key="2">
    <source>
        <dbReference type="ARBA" id="ARBA00004924"/>
    </source>
</evidence>
<dbReference type="NCBIfam" id="TIGR01733">
    <property type="entry name" value="AA-adenyl-dom"/>
    <property type="match status" value="2"/>
</dbReference>
<dbReference type="InterPro" id="IPR057737">
    <property type="entry name" value="Condensation_MtbB-like"/>
</dbReference>
<evidence type="ECO:0000259" key="8">
    <source>
        <dbReference type="PROSITE" id="PS50075"/>
    </source>
</evidence>
<dbReference type="Pfam" id="PF13193">
    <property type="entry name" value="AMP-binding_C"/>
    <property type="match status" value="1"/>
</dbReference>
<sequence length="2620" mass="300111">MKEDTLISFEEFRKQIKEMLSDLVEFDDDCNLIELGLDSLKIMRLVNKWRKVEYKVTFSKIIAEPAVNAWWRILENNKAGIVKNKEDKVTRKNRNMNSPFPLTDVQYAYWIGRQDDQPMGGRGCHAYLEFDGKGVSQHALEKAWNKLLNHHSMLRAKFLDNGQQQIMDKPFSNKIVVNDLQLCSQEEVNIELEKIRENLSHRKLNIEKGNVAGLELTLLPDNFTRIHFDIDLLVCDVQSMQIILKDLASAYAGYDLPASSASWNFAQYLYNEGERKESEKQRAKEYWSERLKDLPSAPGLPLKNRPEEIRKTTFRRRTFNIKEEQWYSIKKQAAANQITPAMVLLTAYAEVLNCWSTNSKFLINIPLFDRETGNSYIEEVVADFTNLLLLSVDCSIEKTFLGRLDDVKEQFYKDVSNSSYSGVEIQRDLARIHKGEGNFAPVVFACNLGTTLINEEFRRLLGEFSYMISQTPQVWLDFQIYEMDNELMLAWDAVEELFPENLIDEMFSVYVSFINYLADDFNNWNKCASDILLRSQEEKRRRDIPKILPEPSKCLHESFFEFAKQNPEKTVLIDDSANITLSYGELAERALKTAGLLKAMGVKENDAVGITLPRGINQIEAILGILSVGAYYVPISIEQPDNRRRRIHKNIGINYVISDSERIDSIAWPEDAILINIDEAENVAPIDKIALISPYNSAYIILTSGSTGEPKGVEVSHYSAWNTISNLNEKYSLCEKDSLLAVSAIDFDLSVYDIFGILSVGGTLVAVKEEERRDADAWLKKVISHKITIWNSVPILLDMLLVAAENSNEKQLPFRLVMLSGDWIGLDLPGRIDNITDGCRLIAMGGATEAAIWSNIFEVKLPVPDEWKSIPYGRALPNQAYRVVDENGRDCPDLVPGELWIGGAGVAKGYRGNEELTKEKFVEWNGLRWYKTGDLGRFLSDGNIEFLGRKDFQVKIRGHRIELGEIENALRKHPDIDDAVVVADGDERGNKHLVGYIVAGRREDSSLYEVKKNSNKDAEYMWKDILKLKEEENKKELYKEIGVQEAAMFWNDMDSISLAFILNILNDLRLFTKIGEKNSYEEIVKKSGICDNYKDLLKQWLEVLTEGNILARDTENNYVSIKDFKSELYSLSDSVKSNLKQERKYIEKISDYVKKVGECSINLLIGKVNPLEVFFSENLSLSPDKLVEFMLGTQERDNLVQKIALLAAEKKSKDKPVKILEIGARNSKFTKSLLEVLASFEVDYTCTDNSAFFINNIRRKCSDFSFVKYEILDLNADPEKQGFKENYYDIIIASDSLHRLVNIEKTLDYVKYLLSLGGVLLISEMTINNNLQKITTAFIEQGFTKFEDERAEKREPLISQNKWINMLEKRNFANSNVFTDKNEIMNILGQHIIIGQADNKIRYFEPKKISDFIKSMVPSYMIPSTFILIDEIPLTSNGKVNRKSLPKFNIVKEAENEKAFRNPESPIEKSLAEIWCHVFNIEKVSIDDDYFELGGDSLVATKLTGIIREKIQAELSLTDIFEKTTIAELAEYITEIKDREDLNSGNKNALLKIVPDMENLYEPFPLTDVQYAYWVGRKGIYSLGNVSTHCYFELDCRNINIKRLEKAWQRLIAQHGMMRCVIADDGTQRILDKVPYYGINVLDMRDKDDEYIKAHLKEVRDEMSHQVISIDKWPLFDVRVSKFGNDEMRLHISFDNLIFDGWSMFHILSEWNRLYKNSDAYLPSIDLSFRDYVMALEDNKKSELYKADLKYWIDRLEDLPLAPQLPLDKNPEDILKQRFSRLEGKLDCETWSRLKKRAKAAGLTSSSLLLTAYAEVLGMWSKSPRFTINLTQFNRLPVHPEVNSIIGDFTTLTLLAVNNKSGSTFLERGQNLQKQLLMDLDHPYVGGVQVQRELSKLYDGHKGAAMPVVFTSGIGINKWNKDEWIGKLTYNITQTPQVWLDHQVIEQDDELLLIWDFVEGLFPEGMINDMFEAYYKILNRLAQDNSVWEERTLSLAQFKKSDMRIDANNTDKEVSVETLDSLFVKRAAEQGDNIAIITDEDRFTYKEVLSRSNCLAYLLREKGALPDTLIAIVMEKGWEQIVSALGILMSGAAYLPIDPENPKERILQIINDAEVKIILTQSWVEDRISMDKDIQVICVDKLERNNNLETINLINKASNLAYIIYTSGSTGMPKGVMIEHRGVLNTILDINKRFSVSSKDKILALSNMNFDLSVYDIFGILTAGGTIVIPKLDKRKDPKYWLDLIKREKITLWNTVPAFMQMMMEYVSDKEKEMEGLIRLVLLSGDWIPLDLSSKIKQYFNKAEVISLGGATEASIWSNLYKIEDIDPKWKSIPYGKPLDNQKYYILNEFMIDCPDWVPGKLYIGGIGLSKGYWHDEEKNREKFICHPENGERIYCTGDLGRYLPDGNIEFLGREDSQVKIGGYRIELGEIEAALKENNHIENAIVVVEESSVISAAVLINKEGLENISENEIKVFLNKKLPQYLIPNKIIILDDLPLNTNGKVDRKKIKQILMEYKTSSHVILDPPKDELEKEIAQVWTEVLGIKEISRNDDFFICGGDSLKAIRIIGELQKRKLSKVRLSLDILFNASTIALLAEKIREDDLSMINISDAEEVEEGTI</sequence>
<protein>
    <submittedName>
        <fullName evidence="9">Yersiniabactin nonribosomal peptide synthetase</fullName>
    </submittedName>
</protein>
<dbReference type="Proteomes" id="UP000822184">
    <property type="component" value="Unassembled WGS sequence"/>
</dbReference>
<dbReference type="GO" id="GO:0005737">
    <property type="term" value="C:cytoplasm"/>
    <property type="evidence" value="ECO:0007669"/>
    <property type="project" value="TreeGrafter"/>
</dbReference>
<dbReference type="InterPro" id="IPR000873">
    <property type="entry name" value="AMP-dep_synth/lig_dom"/>
</dbReference>
<organism evidence="9 10">
    <name type="scientific">Clostridium beijerinckii</name>
    <name type="common">Clostridium MP</name>
    <dbReference type="NCBI Taxonomy" id="1520"/>
    <lineage>
        <taxon>Bacteria</taxon>
        <taxon>Bacillati</taxon>
        <taxon>Bacillota</taxon>
        <taxon>Clostridia</taxon>
        <taxon>Eubacteriales</taxon>
        <taxon>Clostridiaceae</taxon>
        <taxon>Clostridium</taxon>
    </lineage>
</organism>
<dbReference type="InterPro" id="IPR025110">
    <property type="entry name" value="AMP-bd_C"/>
</dbReference>
<dbReference type="Pfam" id="PF00550">
    <property type="entry name" value="PP-binding"/>
    <property type="match status" value="2"/>
</dbReference>
<dbReference type="GO" id="GO:0016874">
    <property type="term" value="F:ligase activity"/>
    <property type="evidence" value="ECO:0007669"/>
    <property type="project" value="UniProtKB-KW"/>
</dbReference>
<dbReference type="SUPFAM" id="SSF56801">
    <property type="entry name" value="Acetyl-CoA synthetase-like"/>
    <property type="match status" value="2"/>
</dbReference>
<dbReference type="InterPro" id="IPR013217">
    <property type="entry name" value="Methyltransf_12"/>
</dbReference>
<comment type="pathway">
    <text evidence="2">Siderophore biosynthesis.</text>
</comment>
<comment type="caution">
    <text evidence="9">The sequence shown here is derived from an EMBL/GenBank/DDBJ whole genome shotgun (WGS) entry which is preliminary data.</text>
</comment>
<dbReference type="CDD" id="cd19535">
    <property type="entry name" value="Cyc_NRPS"/>
    <property type="match status" value="2"/>
</dbReference>
<dbReference type="Pfam" id="PF00668">
    <property type="entry name" value="Condensation"/>
    <property type="match status" value="2"/>
</dbReference>
<dbReference type="InterPro" id="IPR010071">
    <property type="entry name" value="AA_adenyl_dom"/>
</dbReference>
<dbReference type="RefSeq" id="WP_077854713.1">
    <property type="nucleotide sequence ID" value="NZ_JABTDW010000001.1"/>
</dbReference>